<dbReference type="EMBL" id="WTYT01000002">
    <property type="protein sequence ID" value="MXO65029.1"/>
    <property type="molecule type" value="Genomic_DNA"/>
</dbReference>
<feature type="transmembrane region" description="Helical" evidence="1">
    <location>
        <begin position="59"/>
        <end position="76"/>
    </location>
</feature>
<dbReference type="Proteomes" id="UP000438476">
    <property type="component" value="Unassembled WGS sequence"/>
</dbReference>
<comment type="caution">
    <text evidence="2">The sequence shown here is derived from an EMBL/GenBank/DDBJ whole genome shotgun (WGS) entry which is preliminary data.</text>
</comment>
<organism evidence="2 3">
    <name type="scientific">Altericroceibacterium endophyticum</name>
    <dbReference type="NCBI Taxonomy" id="1808508"/>
    <lineage>
        <taxon>Bacteria</taxon>
        <taxon>Pseudomonadati</taxon>
        <taxon>Pseudomonadota</taxon>
        <taxon>Alphaproteobacteria</taxon>
        <taxon>Sphingomonadales</taxon>
        <taxon>Erythrobacteraceae</taxon>
        <taxon>Altericroceibacterium</taxon>
    </lineage>
</organism>
<reference evidence="2 3" key="1">
    <citation type="submission" date="2019-12" db="EMBL/GenBank/DDBJ databases">
        <title>Genomic-based taxomic classification of the family Erythrobacteraceae.</title>
        <authorList>
            <person name="Xu L."/>
        </authorList>
    </citation>
    <scope>NUCLEOTIDE SEQUENCE [LARGE SCALE GENOMIC DNA]</scope>
    <source>
        <strain evidence="2 3">LMG 29518</strain>
    </source>
</reference>
<sequence>MGPIGWIDKQIYREALRQEEPGKMRYFPSLRFAVLAIAIALIPVLINEALYWAGLPALNPAWGMYLALPVMLALIMRHGKHRVAVRQGKSVEDL</sequence>
<evidence type="ECO:0000313" key="2">
    <source>
        <dbReference type="EMBL" id="MXO65029.1"/>
    </source>
</evidence>
<protein>
    <submittedName>
        <fullName evidence="2">Uncharacterized protein</fullName>
    </submittedName>
</protein>
<gene>
    <name evidence="2" type="ORF">GRI91_04620</name>
</gene>
<keyword evidence="1" id="KW-0812">Transmembrane</keyword>
<evidence type="ECO:0000313" key="3">
    <source>
        <dbReference type="Proteomes" id="UP000438476"/>
    </source>
</evidence>
<keyword evidence="1" id="KW-0472">Membrane</keyword>
<evidence type="ECO:0000256" key="1">
    <source>
        <dbReference type="SAM" id="Phobius"/>
    </source>
</evidence>
<accession>A0A6I4T3Z8</accession>
<keyword evidence="1" id="KW-1133">Transmembrane helix</keyword>
<dbReference type="RefSeq" id="WP_160735473.1">
    <property type="nucleotide sequence ID" value="NZ_WTYT01000002.1"/>
</dbReference>
<keyword evidence="3" id="KW-1185">Reference proteome</keyword>
<name>A0A6I4T3Z8_9SPHN</name>
<proteinExistence type="predicted"/>
<dbReference type="AlphaFoldDB" id="A0A6I4T3Z8"/>
<feature type="transmembrane region" description="Helical" evidence="1">
    <location>
        <begin position="32"/>
        <end position="53"/>
    </location>
</feature>